<dbReference type="EMBL" id="OB794132">
    <property type="protein sequence ID" value="CAD7429585.1"/>
    <property type="molecule type" value="Genomic_DNA"/>
</dbReference>
<proteinExistence type="predicted"/>
<sequence length="276" mass="31582">MAQLWYHVMEFVHSRAIIGRELACSELRNTHSSSRFVSSRSVLRTASASVWDFKCLDLCESQTALLVLDCVRERLVPLTIRTSGLYMTYPLPLDVHDCYEDPPYECSRDCQLYSPSVSLRRATAQSQDSGAPLVYVYESGSRKRKMALPKGDCFRPRDMPESYRYTTDYTPGTREATCLELIRKFSRMLSVHPRAYDLVKVDSIPYQPTDRTTLSLRALSLARYDQERNRMERSNRNSGGLVLSSAARQHFINNIYYLTLFLSAVSGSVARLSRAR</sequence>
<accession>A0A7R9HNP0</accession>
<gene>
    <name evidence="1" type="ORF">TMSB3V08_LOCUS6362</name>
</gene>
<organism evidence="1">
    <name type="scientific">Timema monikensis</name>
    <dbReference type="NCBI Taxonomy" id="170555"/>
    <lineage>
        <taxon>Eukaryota</taxon>
        <taxon>Metazoa</taxon>
        <taxon>Ecdysozoa</taxon>
        <taxon>Arthropoda</taxon>
        <taxon>Hexapoda</taxon>
        <taxon>Insecta</taxon>
        <taxon>Pterygota</taxon>
        <taxon>Neoptera</taxon>
        <taxon>Polyneoptera</taxon>
        <taxon>Phasmatodea</taxon>
        <taxon>Timematodea</taxon>
        <taxon>Timematoidea</taxon>
        <taxon>Timematidae</taxon>
        <taxon>Timema</taxon>
    </lineage>
</organism>
<protein>
    <submittedName>
        <fullName evidence="1">Uncharacterized protein</fullName>
    </submittedName>
</protein>
<name>A0A7R9HNP0_9NEOP</name>
<reference evidence="1" key="1">
    <citation type="submission" date="2020-11" db="EMBL/GenBank/DDBJ databases">
        <authorList>
            <person name="Tran Van P."/>
        </authorList>
    </citation>
    <scope>NUCLEOTIDE SEQUENCE</scope>
</reference>
<dbReference type="AlphaFoldDB" id="A0A7R9HNP0"/>
<evidence type="ECO:0000313" key="1">
    <source>
        <dbReference type="EMBL" id="CAD7429585.1"/>
    </source>
</evidence>